<accession>A0ABP6YVY3</accession>
<dbReference type="Proteomes" id="UP001500707">
    <property type="component" value="Unassembled WGS sequence"/>
</dbReference>
<dbReference type="EMBL" id="BAABCE010000029">
    <property type="protein sequence ID" value="GAA3592648.1"/>
    <property type="molecule type" value="Genomic_DNA"/>
</dbReference>
<name>A0ABP6YVY3_9ACTN</name>
<protein>
    <recommendedName>
        <fullName evidence="3">DUF932 domain-containing protein</fullName>
    </recommendedName>
</protein>
<gene>
    <name evidence="1" type="ORF">GCM10022295_87790</name>
</gene>
<evidence type="ECO:0000313" key="2">
    <source>
        <dbReference type="Proteomes" id="UP001500707"/>
    </source>
</evidence>
<keyword evidence="2" id="KW-1185">Reference proteome</keyword>
<organism evidence="1 2">
    <name type="scientific">Streptomyces osmaniensis</name>
    <dbReference type="NCBI Taxonomy" id="593134"/>
    <lineage>
        <taxon>Bacteria</taxon>
        <taxon>Bacillati</taxon>
        <taxon>Actinomycetota</taxon>
        <taxon>Actinomycetes</taxon>
        <taxon>Kitasatosporales</taxon>
        <taxon>Streptomycetaceae</taxon>
        <taxon>Streptomyces</taxon>
    </lineage>
</organism>
<proteinExistence type="predicted"/>
<sequence length="409" mass="44078">MAPPPEPAETNSEGEHRMTQQFAERAVNVAPTGARNADLSDLVRILEEGQHRKLDVIAPASALRMRGGNVQVEGVESQLTTSGVTRVDGIYRPTAVADEGISDKLRIPLAYLRRMRAENVPLLDENVNAWLREEPGRRFMLRAFRGDDAPGAAPGEGVARALLSDSYKLMDNLDMLLAALDGLKQSGHPTRVTGCDLTDRRMYVRVESEEVATQARNLLRGYRSPFDGRSGDELPMIFAGFVISNSEVGSGAYTVTPRAVIRVCGNGLTMTKDVMRAVHLGGKQDEGVVSWSGQTQRKTLELITSKTSDAVRTFLSREYVEAKVRELEAAAGKPLEEPTKTIEHVTKSLSIGAEAKDMILSHFIRGGQMTAGGVMQAVTSTAQTLTDADQAASLEALAVPALTAAAAHG</sequence>
<evidence type="ECO:0000313" key="1">
    <source>
        <dbReference type="EMBL" id="GAA3592648.1"/>
    </source>
</evidence>
<reference evidence="2" key="1">
    <citation type="journal article" date="2019" name="Int. J. Syst. Evol. Microbiol.">
        <title>The Global Catalogue of Microorganisms (GCM) 10K type strain sequencing project: providing services to taxonomists for standard genome sequencing and annotation.</title>
        <authorList>
            <consortium name="The Broad Institute Genomics Platform"/>
            <consortium name="The Broad Institute Genome Sequencing Center for Infectious Disease"/>
            <person name="Wu L."/>
            <person name="Ma J."/>
        </authorList>
    </citation>
    <scope>NUCLEOTIDE SEQUENCE [LARGE SCALE GENOMIC DNA]</scope>
    <source>
        <strain evidence="2">JCM 17656</strain>
    </source>
</reference>
<comment type="caution">
    <text evidence="1">The sequence shown here is derived from an EMBL/GenBank/DDBJ whole genome shotgun (WGS) entry which is preliminary data.</text>
</comment>
<evidence type="ECO:0008006" key="3">
    <source>
        <dbReference type="Google" id="ProtNLM"/>
    </source>
</evidence>